<evidence type="ECO:0000256" key="6">
    <source>
        <dbReference type="SAM" id="Phobius"/>
    </source>
</evidence>
<keyword evidence="5 6" id="KW-0472">Membrane</keyword>
<sequence length="85" mass="9304">MMRVATFQWLMLLTLTALSFGLAEAGMSGSAVLIPVLLATLVKGNIVIDRFMALRGVKGPWRWIVLGWLLLVLGLIAYAFQLAQS</sequence>
<keyword evidence="3 6" id="KW-0812">Transmembrane</keyword>
<dbReference type="InterPro" id="IPR005171">
    <property type="entry name" value="Cyt_c_oxidase_su4_prok"/>
</dbReference>
<evidence type="ECO:0000313" key="8">
    <source>
        <dbReference type="Proteomes" id="UP000064243"/>
    </source>
</evidence>
<accession>A0A106BRC6</accession>
<comment type="caution">
    <text evidence="7">The sequence shown here is derived from an EMBL/GenBank/DDBJ whole genome shotgun (WGS) entry which is preliminary data.</text>
</comment>
<dbReference type="EMBL" id="LDUG01000017">
    <property type="protein sequence ID" value="KVW97196.1"/>
    <property type="molecule type" value="Genomic_DNA"/>
</dbReference>
<evidence type="ECO:0000256" key="4">
    <source>
        <dbReference type="ARBA" id="ARBA00022989"/>
    </source>
</evidence>
<dbReference type="Proteomes" id="UP000064243">
    <property type="component" value="Unassembled WGS sequence"/>
</dbReference>
<evidence type="ECO:0008006" key="9">
    <source>
        <dbReference type="Google" id="ProtNLM"/>
    </source>
</evidence>
<evidence type="ECO:0000313" key="7">
    <source>
        <dbReference type="EMBL" id="KVW97196.1"/>
    </source>
</evidence>
<keyword evidence="4 6" id="KW-1133">Transmembrane helix</keyword>
<evidence type="ECO:0000256" key="3">
    <source>
        <dbReference type="ARBA" id="ARBA00022692"/>
    </source>
</evidence>
<evidence type="ECO:0000256" key="2">
    <source>
        <dbReference type="ARBA" id="ARBA00022475"/>
    </source>
</evidence>
<dbReference type="OrthoDB" id="8565734at2"/>
<dbReference type="AlphaFoldDB" id="A0A106BRC6"/>
<reference evidence="7 8" key="1">
    <citation type="journal article" date="2015" name="Appl. Environ. Microbiol.">
        <title>Aerobic and Anaerobic Thiosulfate Oxidation by a Cold-Adapted, Subglacial Chemoautotroph.</title>
        <authorList>
            <person name="Harrold Z.R."/>
            <person name="Skidmore M.L."/>
            <person name="Hamilton T.L."/>
            <person name="Desch L."/>
            <person name="Amada K."/>
            <person name="van Gelder W."/>
            <person name="Glover K."/>
            <person name="Roden E.E."/>
            <person name="Boyd E.S."/>
        </authorList>
    </citation>
    <scope>NUCLEOTIDE SEQUENCE [LARGE SCALE GENOMIC DNA]</scope>
    <source>
        <strain evidence="7 8">RG</strain>
    </source>
</reference>
<protein>
    <recommendedName>
        <fullName evidence="9">Cytochrome c oxidase subunit IV</fullName>
    </recommendedName>
</protein>
<dbReference type="GO" id="GO:0005886">
    <property type="term" value="C:plasma membrane"/>
    <property type="evidence" value="ECO:0007669"/>
    <property type="project" value="UniProtKB-SubCell"/>
</dbReference>
<gene>
    <name evidence="7" type="ORF">ABW22_05110</name>
</gene>
<dbReference type="PATRIC" id="fig|36861.3.peg.485"/>
<evidence type="ECO:0000256" key="5">
    <source>
        <dbReference type="ARBA" id="ARBA00023136"/>
    </source>
</evidence>
<feature type="transmembrane region" description="Helical" evidence="6">
    <location>
        <begin position="60"/>
        <end position="80"/>
    </location>
</feature>
<dbReference type="Pfam" id="PF03626">
    <property type="entry name" value="COX4_pro"/>
    <property type="match status" value="1"/>
</dbReference>
<proteinExistence type="predicted"/>
<feature type="transmembrane region" description="Helical" evidence="6">
    <location>
        <begin position="29"/>
        <end position="48"/>
    </location>
</feature>
<keyword evidence="2" id="KW-1003">Cell membrane</keyword>
<name>A0A106BRC6_THIDE</name>
<evidence type="ECO:0000256" key="1">
    <source>
        <dbReference type="ARBA" id="ARBA00004651"/>
    </source>
</evidence>
<keyword evidence="8" id="KW-1185">Reference proteome</keyword>
<organism evidence="7 8">
    <name type="scientific">Thiobacillus denitrificans</name>
    <dbReference type="NCBI Taxonomy" id="36861"/>
    <lineage>
        <taxon>Bacteria</taxon>
        <taxon>Pseudomonadati</taxon>
        <taxon>Pseudomonadota</taxon>
        <taxon>Betaproteobacteria</taxon>
        <taxon>Nitrosomonadales</taxon>
        <taxon>Thiobacillaceae</taxon>
        <taxon>Thiobacillus</taxon>
    </lineage>
</organism>
<comment type="subcellular location">
    <subcellularLocation>
        <location evidence="1">Cell membrane</location>
        <topology evidence="1">Multi-pass membrane protein</topology>
    </subcellularLocation>
</comment>